<feature type="compositionally biased region" description="Basic and acidic residues" evidence="5">
    <location>
        <begin position="301"/>
        <end position="310"/>
    </location>
</feature>
<evidence type="ECO:0000313" key="8">
    <source>
        <dbReference type="Proteomes" id="UP001187682"/>
    </source>
</evidence>
<dbReference type="Gene3D" id="2.160.20.70">
    <property type="match status" value="1"/>
</dbReference>
<dbReference type="PANTHER" id="PTHR10652">
    <property type="entry name" value="ADENYLYL CYCLASE-ASSOCIATED PROTEIN"/>
    <property type="match status" value="1"/>
</dbReference>
<evidence type="ECO:0000256" key="2">
    <source>
        <dbReference type="ARBA" id="ARBA00054756"/>
    </source>
</evidence>
<feature type="domain" description="C-CAP/cofactor C-like" evidence="6">
    <location>
        <begin position="349"/>
        <end position="484"/>
    </location>
</feature>
<comment type="similarity">
    <text evidence="1 4">Belongs to the CAP family.</text>
</comment>
<dbReference type="AlphaFoldDB" id="A0AAE8N0M2"/>
<gene>
    <name evidence="7" type="ORF">DNG_05295</name>
</gene>
<dbReference type="SUPFAM" id="SSF69340">
    <property type="entry name" value="C-terminal domain of adenylylcyclase associated protein"/>
    <property type="match status" value="1"/>
</dbReference>
<dbReference type="GO" id="GO:0019933">
    <property type="term" value="P:cAMP-mediated signaling"/>
    <property type="evidence" value="ECO:0007669"/>
    <property type="project" value="TreeGrafter"/>
</dbReference>
<evidence type="ECO:0000259" key="6">
    <source>
        <dbReference type="PROSITE" id="PS51329"/>
    </source>
</evidence>
<evidence type="ECO:0000256" key="4">
    <source>
        <dbReference type="RuleBase" id="RU000647"/>
    </source>
</evidence>
<dbReference type="FunFam" id="1.25.40.330:FF:000001">
    <property type="entry name" value="Adenylyl cyclase-associated protein"/>
    <property type="match status" value="1"/>
</dbReference>
<dbReference type="InterPro" id="IPR013992">
    <property type="entry name" value="Adenylate_cyclase-assoc_CAP_N"/>
</dbReference>
<dbReference type="Proteomes" id="UP001187682">
    <property type="component" value="Unassembled WGS sequence"/>
</dbReference>
<dbReference type="SUPFAM" id="SSF101278">
    <property type="entry name" value="N-terminal domain of adenylylcyclase associated protein, CAP"/>
    <property type="match status" value="1"/>
</dbReference>
<comment type="function">
    <text evidence="2">The N-terminal domain binds to adenylyl cyclase, thereby enabling adenylyl cyclase to be activated by upstream regulatory signals, such as Ras. The C-terminal domain is required for normal cellular morphology and growth control.</text>
</comment>
<dbReference type="InterPro" id="IPR053950">
    <property type="entry name" value="CAP_N"/>
</dbReference>
<evidence type="ECO:0000256" key="1">
    <source>
        <dbReference type="ARBA" id="ARBA00007659"/>
    </source>
</evidence>
<comment type="caution">
    <text evidence="7">The sequence shown here is derived from an EMBL/GenBank/DDBJ whole genome shotgun (WGS) entry which is preliminary data.</text>
</comment>
<dbReference type="SMART" id="SM00673">
    <property type="entry name" value="CARP"/>
    <property type="match status" value="2"/>
</dbReference>
<dbReference type="GO" id="GO:0005737">
    <property type="term" value="C:cytoplasm"/>
    <property type="evidence" value="ECO:0007669"/>
    <property type="project" value="TreeGrafter"/>
</dbReference>
<dbReference type="InterPro" id="IPR016098">
    <property type="entry name" value="CAP/MinC_C"/>
</dbReference>
<accession>A0AAE8N0M2</accession>
<feature type="region of interest" description="Disordered" evidence="5">
    <location>
        <begin position="232"/>
        <end position="354"/>
    </location>
</feature>
<dbReference type="Gene3D" id="1.25.40.330">
    <property type="entry name" value="Adenylate cyclase-associated CAP, N-terminal domain"/>
    <property type="match status" value="1"/>
</dbReference>
<dbReference type="PANTHER" id="PTHR10652:SF0">
    <property type="entry name" value="ADENYLYL CYCLASE-ASSOCIATED PROTEIN"/>
    <property type="match status" value="1"/>
</dbReference>
<dbReference type="InterPro" id="IPR006599">
    <property type="entry name" value="CARP_motif"/>
</dbReference>
<dbReference type="FunFam" id="2.160.20.70:FF:000008">
    <property type="entry name" value="Adenylyl cyclase-associated protein"/>
    <property type="match status" value="1"/>
</dbReference>
<sequence length="508" mass="53761">MATNGMHNLATLIKRLEAATARLEDIAESTDVTRAPAAASSAAPPPPAPPCLQVGAVLCNAGRGSPGALSTPSRTATRDSGGAQALLEGFQAQRTFLLVSTKAKKPDMAGAGVAEFQDIIKPISEAIGRVGAIKDANRQSEFYNHLSTVAEGALVLAWVTVDNKPWKHVEESLGSAQFFGNRVLKEFKEKDPKQVEFVQAFYQIFRDLTEYIKQYFPSGVIWNPKGKPAKEAMAEVSAQAGGAPAAPAPSAGGPPPPPPPPPPSFLLDDAAPAGAASKTSGGLGAVFSDLNKGESVTKGLRKVDKSEMTHKNPSLRASSQVPEKDATGRGKSPAPGKKPKPESMRVKKPPKKELDGNKWLVENYENPAEPIVIEASLAHSILISKCNKTTIIIKGKANAVTVENTNRLSVVLDSLVSTVDVVKSQNFAVQVLGSLPAILMDQIDGAQVYLSKESMSTKIFSSKSANINLNVIAGPDDDFKEIPLPSQLCSYFDTEKGDMVNEIVAHAG</sequence>
<dbReference type="GO" id="GO:0003779">
    <property type="term" value="F:actin binding"/>
    <property type="evidence" value="ECO:0007669"/>
    <property type="project" value="InterPro"/>
</dbReference>
<evidence type="ECO:0000256" key="3">
    <source>
        <dbReference type="ARBA" id="ARBA00072052"/>
    </source>
</evidence>
<dbReference type="InterPro" id="IPR036222">
    <property type="entry name" value="CAP_N_sf"/>
</dbReference>
<dbReference type="PROSITE" id="PS01088">
    <property type="entry name" value="CAP_1"/>
    <property type="match status" value="1"/>
</dbReference>
<feature type="compositionally biased region" description="Basic and acidic residues" evidence="5">
    <location>
        <begin position="339"/>
        <end position="354"/>
    </location>
</feature>
<dbReference type="InterPro" id="IPR018106">
    <property type="entry name" value="CAP_CS_N"/>
</dbReference>
<organism evidence="7 8">
    <name type="scientific">Cephalotrichum gorgonifer</name>
    <dbReference type="NCBI Taxonomy" id="2041049"/>
    <lineage>
        <taxon>Eukaryota</taxon>
        <taxon>Fungi</taxon>
        <taxon>Dikarya</taxon>
        <taxon>Ascomycota</taxon>
        <taxon>Pezizomycotina</taxon>
        <taxon>Sordariomycetes</taxon>
        <taxon>Hypocreomycetidae</taxon>
        <taxon>Microascales</taxon>
        <taxon>Microascaceae</taxon>
        <taxon>Cephalotrichum</taxon>
    </lineage>
</organism>
<name>A0AAE8N0M2_9PEZI</name>
<dbReference type="EMBL" id="ONZQ02000007">
    <property type="protein sequence ID" value="SPO02622.1"/>
    <property type="molecule type" value="Genomic_DNA"/>
</dbReference>
<feature type="compositionally biased region" description="Polar residues" evidence="5">
    <location>
        <begin position="311"/>
        <end position="321"/>
    </location>
</feature>
<feature type="compositionally biased region" description="Low complexity" evidence="5">
    <location>
        <begin position="240"/>
        <end position="251"/>
    </location>
</feature>
<protein>
    <recommendedName>
        <fullName evidence="3 4">Adenylyl cyclase-associated protein</fullName>
    </recommendedName>
</protein>
<dbReference type="GO" id="GO:0007015">
    <property type="term" value="P:actin filament organization"/>
    <property type="evidence" value="ECO:0007669"/>
    <property type="project" value="TreeGrafter"/>
</dbReference>
<reference evidence="7" key="1">
    <citation type="submission" date="2018-03" db="EMBL/GenBank/DDBJ databases">
        <authorList>
            <person name="Guldener U."/>
        </authorList>
    </citation>
    <scope>NUCLEOTIDE SEQUENCE</scope>
</reference>
<dbReference type="InterPro" id="IPR036223">
    <property type="entry name" value="CAP_C_sf"/>
</dbReference>
<dbReference type="InterPro" id="IPR017901">
    <property type="entry name" value="C-CAP_CF_C-like"/>
</dbReference>
<dbReference type="PROSITE" id="PS51329">
    <property type="entry name" value="C_CAP_COFACTOR_C"/>
    <property type="match status" value="1"/>
</dbReference>
<dbReference type="InterPro" id="IPR001837">
    <property type="entry name" value="Adenylate_cyclase-assoc_CAP"/>
</dbReference>
<dbReference type="Pfam" id="PF21938">
    <property type="entry name" value="CAP_N"/>
    <property type="match status" value="1"/>
</dbReference>
<proteinExistence type="inferred from homology"/>
<dbReference type="Pfam" id="PF01213">
    <property type="entry name" value="CAP_N-CM"/>
    <property type="match status" value="1"/>
</dbReference>
<evidence type="ECO:0000313" key="7">
    <source>
        <dbReference type="EMBL" id="SPO02622.1"/>
    </source>
</evidence>
<evidence type="ECO:0000256" key="5">
    <source>
        <dbReference type="SAM" id="MobiDB-lite"/>
    </source>
</evidence>
<feature type="compositionally biased region" description="Pro residues" evidence="5">
    <location>
        <begin position="252"/>
        <end position="264"/>
    </location>
</feature>
<dbReference type="GO" id="GO:0008179">
    <property type="term" value="F:adenylate cyclase binding"/>
    <property type="evidence" value="ECO:0007669"/>
    <property type="project" value="TreeGrafter"/>
</dbReference>
<dbReference type="Pfam" id="PF08603">
    <property type="entry name" value="CAP_C"/>
    <property type="match status" value="1"/>
</dbReference>
<keyword evidence="8" id="KW-1185">Reference proteome</keyword>
<dbReference type="InterPro" id="IPR013912">
    <property type="entry name" value="Adenylate_cyclase-assoc_CAP_C"/>
</dbReference>